<dbReference type="Proteomes" id="UP001172102">
    <property type="component" value="Unassembled WGS sequence"/>
</dbReference>
<name>A0AA40B1T9_9PEZI</name>
<dbReference type="AlphaFoldDB" id="A0AA40B1T9"/>
<keyword evidence="2" id="KW-1185">Reference proteome</keyword>
<accession>A0AA40B1T9</accession>
<evidence type="ECO:0000313" key="2">
    <source>
        <dbReference type="Proteomes" id="UP001172102"/>
    </source>
</evidence>
<dbReference type="EMBL" id="JAUKUA010000002">
    <property type="protein sequence ID" value="KAK0726076.1"/>
    <property type="molecule type" value="Genomic_DNA"/>
</dbReference>
<gene>
    <name evidence="1" type="ORF">B0H67DRAFT_572297</name>
</gene>
<protein>
    <submittedName>
        <fullName evidence="1">Uncharacterized protein</fullName>
    </submittedName>
</protein>
<evidence type="ECO:0000313" key="1">
    <source>
        <dbReference type="EMBL" id="KAK0726076.1"/>
    </source>
</evidence>
<sequence length="95" mass="10836">MASGFHLKTSDKRDLFARLARGHVNMPGFDGFSIEIQASEAHFETAVYNLLQPEPLIRCSRLLYSRVPVQHLVSNLTIPQDLSGRRLFVLRSLKR</sequence>
<organism evidence="1 2">
    <name type="scientific">Lasiosphaeris hirsuta</name>
    <dbReference type="NCBI Taxonomy" id="260670"/>
    <lineage>
        <taxon>Eukaryota</taxon>
        <taxon>Fungi</taxon>
        <taxon>Dikarya</taxon>
        <taxon>Ascomycota</taxon>
        <taxon>Pezizomycotina</taxon>
        <taxon>Sordariomycetes</taxon>
        <taxon>Sordariomycetidae</taxon>
        <taxon>Sordariales</taxon>
        <taxon>Lasiosphaeriaceae</taxon>
        <taxon>Lasiosphaeris</taxon>
    </lineage>
</organism>
<proteinExistence type="predicted"/>
<comment type="caution">
    <text evidence="1">The sequence shown here is derived from an EMBL/GenBank/DDBJ whole genome shotgun (WGS) entry which is preliminary data.</text>
</comment>
<reference evidence="1" key="1">
    <citation type="submission" date="2023-06" db="EMBL/GenBank/DDBJ databases">
        <title>Genome-scale phylogeny and comparative genomics of the fungal order Sordariales.</title>
        <authorList>
            <consortium name="Lawrence Berkeley National Laboratory"/>
            <person name="Hensen N."/>
            <person name="Bonometti L."/>
            <person name="Westerberg I."/>
            <person name="Brannstrom I.O."/>
            <person name="Guillou S."/>
            <person name="Cros-Aarteil S."/>
            <person name="Calhoun S."/>
            <person name="Haridas S."/>
            <person name="Kuo A."/>
            <person name="Mondo S."/>
            <person name="Pangilinan J."/>
            <person name="Riley R."/>
            <person name="Labutti K."/>
            <person name="Andreopoulos B."/>
            <person name="Lipzen A."/>
            <person name="Chen C."/>
            <person name="Yanf M."/>
            <person name="Daum C."/>
            <person name="Ng V."/>
            <person name="Clum A."/>
            <person name="Steindorff A."/>
            <person name="Ohm R."/>
            <person name="Martin F."/>
            <person name="Silar P."/>
            <person name="Natvig D."/>
            <person name="Lalanne C."/>
            <person name="Gautier V."/>
            <person name="Ament-Velasquez S.L."/>
            <person name="Kruys A."/>
            <person name="Hutchinson M.I."/>
            <person name="Powell A.J."/>
            <person name="Barry K."/>
            <person name="Miller A.N."/>
            <person name="Grigoriev I.V."/>
            <person name="Debuchy R."/>
            <person name="Gladieux P."/>
            <person name="Thoren M.H."/>
            <person name="Johannesson H."/>
        </authorList>
    </citation>
    <scope>NUCLEOTIDE SEQUENCE</scope>
    <source>
        <strain evidence="1">SMH4607-1</strain>
    </source>
</reference>